<dbReference type="RefSeq" id="WP_114920709.1">
    <property type="nucleotide sequence ID" value="NZ_CP031263.1"/>
</dbReference>
<feature type="compositionally biased region" description="Low complexity" evidence="6">
    <location>
        <begin position="113"/>
        <end position="123"/>
    </location>
</feature>
<keyword evidence="7" id="KW-0732">Signal</keyword>
<feature type="chain" id="PRO_5038626633" evidence="7">
    <location>
        <begin position="31"/>
        <end position="665"/>
    </location>
</feature>
<evidence type="ECO:0000256" key="1">
    <source>
        <dbReference type="ARBA" id="ARBA00011073"/>
    </source>
</evidence>
<keyword evidence="4" id="KW-0720">Serine protease</keyword>
<feature type="domain" description="Peptidase S8/S53" evidence="8">
    <location>
        <begin position="173"/>
        <end position="406"/>
    </location>
</feature>
<gene>
    <name evidence="9" type="ORF">DVH21_26845</name>
</gene>
<dbReference type="Pfam" id="PF00082">
    <property type="entry name" value="Peptidase_S8"/>
    <property type="match status" value="1"/>
</dbReference>
<dbReference type="PROSITE" id="PS51892">
    <property type="entry name" value="SUBTILASE"/>
    <property type="match status" value="1"/>
</dbReference>
<protein>
    <submittedName>
        <fullName evidence="9">Peptidase S8</fullName>
    </submittedName>
</protein>
<evidence type="ECO:0000256" key="4">
    <source>
        <dbReference type="ARBA" id="ARBA00022825"/>
    </source>
</evidence>
<keyword evidence="2" id="KW-0645">Protease</keyword>
<dbReference type="PANTHER" id="PTHR43806:SF11">
    <property type="entry name" value="CEREVISIN-RELATED"/>
    <property type="match status" value="1"/>
</dbReference>
<accession>A0A6N3K5K6</accession>
<evidence type="ECO:0000256" key="3">
    <source>
        <dbReference type="ARBA" id="ARBA00022801"/>
    </source>
</evidence>
<reference evidence="9 10" key="2">
    <citation type="submission" date="2018-08" db="EMBL/GenBank/DDBJ databases">
        <title>Streptomyces kandeliansis sp. nov., an endophytic bacterium isolated from mangrove plant.</title>
        <authorList>
            <person name="Wang R."/>
        </authorList>
    </citation>
    <scope>NUCLEOTIDE SEQUENCE [LARGE SCALE GENOMIC DNA]</scope>
    <source>
        <strain evidence="10">H14(2018)</strain>
    </source>
</reference>
<evidence type="ECO:0000256" key="6">
    <source>
        <dbReference type="SAM" id="MobiDB-lite"/>
    </source>
</evidence>
<sequence length="665" mass="66337">MTRTAPAAARAALAAVVASAVLALTPLAPAARAEGDHVKYYTVEAAHQGEPENLTEIAERFLGDGARAAELFALNAGRIQPDGTTLTDGSRLRAGWVLVLPWDAYGSEVRQGVPPAAKPVPGASTPAGRQPAADGDAAVRPPKGCRTAATSRARSQWAGPRVAADQAWPHSRGRDQLVAVVDSGVAGGLPPLAGRVTTGVDRATGGARGDTDCLGTGTAMAALIVAQPVKGSAVAGIAPDAAVMPVRVAGRTPGASTAASVAGIRAAVGSGASVVALGPQVDLGQAEVVSAVNEAVDDGVVVVVGAAAESAPPDPDVPLNDAVLRVGGIGPDGGTADSYRSGGVDVVAPGVDVTSLGITGARPVNGAGTHLAVAYVAGQAALIRSAYPDLDPAQVRNRVLKTAKTTGGVAPEIDLTASVTAVLPEEAPRAQAAAQASGSAGIGRRAALLALAGPAALAALLLGLRARRSARTGAGRPEAAPAGTGTAAPSVPTVAADAAATRSDPAVAAPPPTDPAVAGPDVTAAVAELSRDPALRHLAADEAGMAYLAETRPEAREKALIGLVPGMDDETVAALPAMVTALPGTDEQEQSLTGVLVDVRRHLRGDPLALDRALVRAGKVRWQSQHELAEHVTSYAQQHPELDRLATAIAETRWSSGAGEPARGS</sequence>
<evidence type="ECO:0000313" key="9">
    <source>
        <dbReference type="EMBL" id="AXH93271.1"/>
    </source>
</evidence>
<evidence type="ECO:0000313" key="10">
    <source>
        <dbReference type="Proteomes" id="UP000253958"/>
    </source>
</evidence>
<dbReference type="GO" id="GO:0004252">
    <property type="term" value="F:serine-type endopeptidase activity"/>
    <property type="evidence" value="ECO:0007669"/>
    <property type="project" value="InterPro"/>
</dbReference>
<dbReference type="EMBL" id="CP031263">
    <property type="protein sequence ID" value="AXH93271.1"/>
    <property type="molecule type" value="Genomic_DNA"/>
</dbReference>
<dbReference type="SUPFAM" id="SSF52743">
    <property type="entry name" value="Subtilisin-like"/>
    <property type="match status" value="1"/>
</dbReference>
<feature type="region of interest" description="Disordered" evidence="6">
    <location>
        <begin position="113"/>
        <end position="161"/>
    </location>
</feature>
<dbReference type="PANTHER" id="PTHR43806">
    <property type="entry name" value="PEPTIDASE S8"/>
    <property type="match status" value="1"/>
</dbReference>
<dbReference type="AlphaFoldDB" id="A0A6N3K5K6"/>
<evidence type="ECO:0000259" key="8">
    <source>
        <dbReference type="Pfam" id="PF00082"/>
    </source>
</evidence>
<dbReference type="Gene3D" id="3.40.50.200">
    <property type="entry name" value="Peptidase S8/S53 domain"/>
    <property type="match status" value="1"/>
</dbReference>
<evidence type="ECO:0000256" key="2">
    <source>
        <dbReference type="ARBA" id="ARBA00022670"/>
    </source>
</evidence>
<comment type="caution">
    <text evidence="5">Lacks conserved residue(s) required for the propagation of feature annotation.</text>
</comment>
<reference evidence="9 10" key="1">
    <citation type="submission" date="2018-07" db="EMBL/GenBank/DDBJ databases">
        <authorList>
            <person name="Ye Y."/>
        </authorList>
    </citation>
    <scope>NUCLEOTIDE SEQUENCE [LARGE SCALE GENOMIC DNA]</scope>
    <source>
        <strain evidence="10">H14(2018)</strain>
    </source>
</reference>
<feature type="region of interest" description="Disordered" evidence="6">
    <location>
        <begin position="495"/>
        <end position="519"/>
    </location>
</feature>
<evidence type="ECO:0000256" key="5">
    <source>
        <dbReference type="PROSITE-ProRule" id="PRU01240"/>
    </source>
</evidence>
<evidence type="ECO:0000256" key="7">
    <source>
        <dbReference type="SAM" id="SignalP"/>
    </source>
</evidence>
<feature type="compositionally biased region" description="Low complexity" evidence="6">
    <location>
        <begin position="495"/>
        <end position="507"/>
    </location>
</feature>
<keyword evidence="3" id="KW-0378">Hydrolase</keyword>
<feature type="signal peptide" evidence="7">
    <location>
        <begin position="1"/>
        <end position="30"/>
    </location>
</feature>
<dbReference type="InterPro" id="IPR036852">
    <property type="entry name" value="Peptidase_S8/S53_dom_sf"/>
</dbReference>
<comment type="similarity">
    <text evidence="1 5">Belongs to the peptidase S8 family.</text>
</comment>
<organism evidence="9 10">
    <name type="scientific">Micromonospora aurantiaca</name>
    <name type="common">nom. illeg.</name>
    <dbReference type="NCBI Taxonomy" id="47850"/>
    <lineage>
        <taxon>Bacteria</taxon>
        <taxon>Bacillati</taxon>
        <taxon>Actinomycetota</taxon>
        <taxon>Actinomycetes</taxon>
        <taxon>Micromonosporales</taxon>
        <taxon>Micromonosporaceae</taxon>
        <taxon>Micromonospora</taxon>
    </lineage>
</organism>
<name>A0A6N3K5K6_9ACTN</name>
<dbReference type="InterPro" id="IPR050131">
    <property type="entry name" value="Peptidase_S8_subtilisin-like"/>
</dbReference>
<dbReference type="GO" id="GO:0006508">
    <property type="term" value="P:proteolysis"/>
    <property type="evidence" value="ECO:0007669"/>
    <property type="project" value="UniProtKB-KW"/>
</dbReference>
<dbReference type="InterPro" id="IPR000209">
    <property type="entry name" value="Peptidase_S8/S53_dom"/>
</dbReference>
<proteinExistence type="inferred from homology"/>
<dbReference type="Proteomes" id="UP000253958">
    <property type="component" value="Chromosome"/>
</dbReference>